<evidence type="ECO:0000313" key="3">
    <source>
        <dbReference type="Proteomes" id="UP001652409"/>
    </source>
</evidence>
<dbReference type="Gene3D" id="3.40.50.1460">
    <property type="match status" value="1"/>
</dbReference>
<dbReference type="SUPFAM" id="SSF52129">
    <property type="entry name" value="Caspase-like"/>
    <property type="match status" value="1"/>
</dbReference>
<feature type="domain" description="Caspase family p20" evidence="1">
    <location>
        <begin position="1"/>
        <end position="131"/>
    </location>
</feature>
<dbReference type="PANTHER" id="PTHR22576:SF37">
    <property type="entry name" value="MUCOSA-ASSOCIATED LYMPHOID TISSUE LYMPHOMA TRANSLOCATION PROTEIN 1"/>
    <property type="match status" value="1"/>
</dbReference>
<reference evidence="2 3" key="1">
    <citation type="journal article" date="2021" name="ISME Commun">
        <title>Automated analysis of genomic sequences facilitates high-throughput and comprehensive description of bacteria.</title>
        <authorList>
            <person name="Hitch T.C.A."/>
        </authorList>
    </citation>
    <scope>NUCLEOTIDE SEQUENCE [LARGE SCALE GENOMIC DNA]</scope>
    <source>
        <strain evidence="2 3">Sanger_23</strain>
    </source>
</reference>
<dbReference type="PROSITE" id="PS50208">
    <property type="entry name" value="CASPASE_P20"/>
    <property type="match status" value="1"/>
</dbReference>
<dbReference type="InterPro" id="IPR052039">
    <property type="entry name" value="Caspase-related_regulators"/>
</dbReference>
<dbReference type="InterPro" id="IPR011600">
    <property type="entry name" value="Pept_C14_caspase"/>
</dbReference>
<protein>
    <submittedName>
        <fullName evidence="2">Caspase family protein</fullName>
    </submittedName>
</protein>
<dbReference type="Pfam" id="PF00656">
    <property type="entry name" value="Peptidase_C14"/>
    <property type="match status" value="1"/>
</dbReference>
<organism evidence="2 3">
    <name type="scientific">Blautia ammoniilytica</name>
    <dbReference type="NCBI Taxonomy" id="2981782"/>
    <lineage>
        <taxon>Bacteria</taxon>
        <taxon>Bacillati</taxon>
        <taxon>Bacillota</taxon>
        <taxon>Clostridia</taxon>
        <taxon>Lachnospirales</taxon>
        <taxon>Lachnospiraceae</taxon>
        <taxon>Blautia</taxon>
    </lineage>
</organism>
<evidence type="ECO:0000313" key="2">
    <source>
        <dbReference type="EMBL" id="MCU6764823.1"/>
    </source>
</evidence>
<keyword evidence="3" id="KW-1185">Reference proteome</keyword>
<sequence length="328" mass="36858">MDRIALVIGNSDYSNVGKLNNPKNDADDIASILNKLNFDVTKIMDANLIDIQKSVNDFLQALDEYAVGVFFYAGHGMQIDGKNFIVPIDLKLSDKSKTMVSCYCLNSLLEGASSYKGKTLICILDACRDNPFAMGRGFLTGFAPFNNPPKGTMIAYSTSADCSAFDGQCSNGLYTQVLKDAMLIPNLKIEEMFKFVRNKVSEISISQYGEEQLSWEYSSLVGDFYFSVTPQPVNEQVTDEKIYEFICARRKSYENASDNIYDIECLPYIDAYNKYHIPIIKILRAYSRVDYSKRGFQFSDATIDQLNSNYCKFCSNGTPILKSAVHSF</sequence>
<comment type="caution">
    <text evidence="2">The sequence shown here is derived from an EMBL/GenBank/DDBJ whole genome shotgun (WGS) entry which is preliminary data.</text>
</comment>
<dbReference type="InterPro" id="IPR001309">
    <property type="entry name" value="Pept_C14_p20"/>
</dbReference>
<gene>
    <name evidence="2" type="ORF">OCV61_05270</name>
</gene>
<accession>A0ABT2TRG1</accession>
<dbReference type="InterPro" id="IPR029030">
    <property type="entry name" value="Caspase-like_dom_sf"/>
</dbReference>
<dbReference type="EMBL" id="JAOQJL010000007">
    <property type="protein sequence ID" value="MCU6764823.1"/>
    <property type="molecule type" value="Genomic_DNA"/>
</dbReference>
<name>A0ABT2TRG1_9FIRM</name>
<evidence type="ECO:0000259" key="1">
    <source>
        <dbReference type="PROSITE" id="PS50208"/>
    </source>
</evidence>
<dbReference type="PANTHER" id="PTHR22576">
    <property type="entry name" value="MUCOSA ASSOCIATED LYMPHOID TISSUE LYMPHOMA TRANSLOCATION PROTEIN 1/PARACASPASE"/>
    <property type="match status" value="1"/>
</dbReference>
<proteinExistence type="predicted"/>
<dbReference type="Proteomes" id="UP001652409">
    <property type="component" value="Unassembled WGS sequence"/>
</dbReference>
<dbReference type="RefSeq" id="WP_158420911.1">
    <property type="nucleotide sequence ID" value="NZ_JAOQJL010000007.1"/>
</dbReference>